<dbReference type="AlphaFoldDB" id="A0A482T5X3"/>
<dbReference type="PANTHER" id="PTHR12608:SF1">
    <property type="entry name" value="TRANSMEMBRANE PROTEIN 165"/>
    <property type="match status" value="1"/>
</dbReference>
<sequence length="243" mass="25754">MVGWECPTKPWEASGLDPEAVHQLAVLPGEKVQFIIAGLSTRYNPLVVVAAAGSAFAGWTALEILFGQAIRSALPPIALNAITAALFLTFAVLLYRSAPDSNEPSHQSATETDGGFADPADQADLPGPLTRLSGSFGGFIPIFVMMAAGEFGDKTQMVTIGLAIDYGATSAIWFGEMLAIIPVSLANAYLFHKFSHRFDMRKVHLLSAALFCFFGLDTVLQMTMNVSVWESAVKAVAAGLGVA</sequence>
<comment type="similarity">
    <text evidence="2">Belongs to the GDT1 family.</text>
</comment>
<comment type="subcellular location">
    <subcellularLocation>
        <location evidence="1">Membrane</location>
        <topology evidence="1">Multi-pass membrane protein</topology>
    </subcellularLocation>
</comment>
<evidence type="ECO:0000256" key="4">
    <source>
        <dbReference type="ARBA" id="ARBA00022989"/>
    </source>
</evidence>
<proteinExistence type="inferred from homology"/>
<feature type="transmembrane region" description="Helical" evidence="6">
    <location>
        <begin position="171"/>
        <end position="191"/>
    </location>
</feature>
<reference evidence="7 8" key="1">
    <citation type="submission" date="2018-12" db="EMBL/GenBank/DDBJ databases">
        <title>Genome analysis provides insights into bioremediation potentialities of Halogeometricum borinquense strain N11.</title>
        <authorList>
            <person name="Najjari A."/>
            <person name="Youssef N."/>
            <person name="Fhoula I."/>
            <person name="Ben Dhia O."/>
            <person name="Mahjoubi M."/>
            <person name="Ouzari H.I."/>
            <person name="Cherif A."/>
        </authorList>
    </citation>
    <scope>NUCLEOTIDE SEQUENCE [LARGE SCALE GENOMIC DNA]</scope>
    <source>
        <strain evidence="7 8">N11</strain>
    </source>
</reference>
<evidence type="ECO:0000256" key="5">
    <source>
        <dbReference type="ARBA" id="ARBA00023136"/>
    </source>
</evidence>
<feature type="transmembrane region" description="Helical" evidence="6">
    <location>
        <begin position="46"/>
        <end position="65"/>
    </location>
</feature>
<dbReference type="GO" id="GO:0046873">
    <property type="term" value="F:metal ion transmembrane transporter activity"/>
    <property type="evidence" value="ECO:0007669"/>
    <property type="project" value="InterPro"/>
</dbReference>
<feature type="transmembrane region" description="Helical" evidence="6">
    <location>
        <begin position="77"/>
        <end position="95"/>
    </location>
</feature>
<accession>A0A482T5X3</accession>
<evidence type="ECO:0000313" key="8">
    <source>
        <dbReference type="Proteomes" id="UP000294028"/>
    </source>
</evidence>
<keyword evidence="4 6" id="KW-1133">Transmembrane helix</keyword>
<keyword evidence="3 6" id="KW-0812">Transmembrane</keyword>
<name>A0A482T5X3_9EURY</name>
<comment type="caution">
    <text evidence="7">The sequence shown here is derived from an EMBL/GenBank/DDBJ whole genome shotgun (WGS) entry which is preliminary data.</text>
</comment>
<dbReference type="Pfam" id="PF01169">
    <property type="entry name" value="GDT1"/>
    <property type="match status" value="2"/>
</dbReference>
<evidence type="ECO:0000256" key="2">
    <source>
        <dbReference type="ARBA" id="ARBA00009190"/>
    </source>
</evidence>
<evidence type="ECO:0000256" key="6">
    <source>
        <dbReference type="SAM" id="Phobius"/>
    </source>
</evidence>
<feature type="transmembrane region" description="Helical" evidence="6">
    <location>
        <begin position="203"/>
        <end position="224"/>
    </location>
</feature>
<evidence type="ECO:0000256" key="3">
    <source>
        <dbReference type="ARBA" id="ARBA00022692"/>
    </source>
</evidence>
<dbReference type="RefSeq" id="WP_129783596.1">
    <property type="nucleotide sequence ID" value="NZ_RZHH01000002.1"/>
</dbReference>
<evidence type="ECO:0000313" key="7">
    <source>
        <dbReference type="EMBL" id="RYJ13124.1"/>
    </source>
</evidence>
<protein>
    <submittedName>
        <fullName evidence="7">TMEM165/GDT1 family protein</fullName>
    </submittedName>
</protein>
<dbReference type="PANTHER" id="PTHR12608">
    <property type="entry name" value="TRANSMEMBRANE PROTEIN HTP-1 RELATED"/>
    <property type="match status" value="1"/>
</dbReference>
<organism evidence="7 8">
    <name type="scientific">Halogeometricum borinquense</name>
    <dbReference type="NCBI Taxonomy" id="60847"/>
    <lineage>
        <taxon>Archaea</taxon>
        <taxon>Methanobacteriati</taxon>
        <taxon>Methanobacteriota</taxon>
        <taxon>Stenosarchaea group</taxon>
        <taxon>Halobacteria</taxon>
        <taxon>Halobacteriales</taxon>
        <taxon>Haloferacaceae</taxon>
        <taxon>Halogeometricum</taxon>
    </lineage>
</organism>
<dbReference type="GO" id="GO:0016020">
    <property type="term" value="C:membrane"/>
    <property type="evidence" value="ECO:0007669"/>
    <property type="project" value="UniProtKB-SubCell"/>
</dbReference>
<dbReference type="Proteomes" id="UP000294028">
    <property type="component" value="Unassembled WGS sequence"/>
</dbReference>
<evidence type="ECO:0000256" key="1">
    <source>
        <dbReference type="ARBA" id="ARBA00004141"/>
    </source>
</evidence>
<keyword evidence="5 6" id="KW-0472">Membrane</keyword>
<dbReference type="InterPro" id="IPR001727">
    <property type="entry name" value="GDT1-like"/>
</dbReference>
<dbReference type="EMBL" id="RZHH01000002">
    <property type="protein sequence ID" value="RYJ13124.1"/>
    <property type="molecule type" value="Genomic_DNA"/>
</dbReference>
<gene>
    <name evidence="7" type="ORF">ELS19_03480</name>
</gene>